<dbReference type="CDD" id="cd00531">
    <property type="entry name" value="NTF2_like"/>
    <property type="match status" value="1"/>
</dbReference>
<evidence type="ECO:0000313" key="3">
    <source>
        <dbReference type="Proteomes" id="UP000433652"/>
    </source>
</evidence>
<dbReference type="InterPro" id="IPR032710">
    <property type="entry name" value="NTF2-like_dom_sf"/>
</dbReference>
<dbReference type="AlphaFoldDB" id="A0A6I4SXF1"/>
<accession>A0A6I4SXF1</accession>
<dbReference type="OrthoDB" id="9102349at2"/>
<protein>
    <recommendedName>
        <fullName evidence="1">SnoaL-like domain-containing protein</fullName>
    </recommendedName>
</protein>
<gene>
    <name evidence="2" type="ORF">GRI89_14090</name>
</gene>
<name>A0A6I4SXF1_9SPHN</name>
<sequence>MTTIDDLACKIECSDLLVRLCSALDEGRNQDAAGMFTVDACIHTPGGEVLEGSAAHGFLERRPASIATRHIMSNLLVTPTGVGAATATAYILVYRVPRSEGDTLPRVLPGTPQAAGDWSIDLTKTASGWKISRYAASPVLEPAK</sequence>
<proteinExistence type="predicted"/>
<dbReference type="RefSeq" id="WP_159796962.1">
    <property type="nucleotide sequence ID" value="NZ_WTYM01000054.1"/>
</dbReference>
<dbReference type="SUPFAM" id="SSF54427">
    <property type="entry name" value="NTF2-like"/>
    <property type="match status" value="1"/>
</dbReference>
<organism evidence="2 3">
    <name type="scientific">Croceibacterium salegens</name>
    <dbReference type="NCBI Taxonomy" id="1737568"/>
    <lineage>
        <taxon>Bacteria</taxon>
        <taxon>Pseudomonadati</taxon>
        <taxon>Pseudomonadota</taxon>
        <taxon>Alphaproteobacteria</taxon>
        <taxon>Sphingomonadales</taxon>
        <taxon>Erythrobacteraceae</taxon>
        <taxon>Croceibacterium</taxon>
    </lineage>
</organism>
<feature type="domain" description="SnoaL-like" evidence="1">
    <location>
        <begin position="12"/>
        <end position="134"/>
    </location>
</feature>
<comment type="caution">
    <text evidence="2">The sequence shown here is derived from an EMBL/GenBank/DDBJ whole genome shotgun (WGS) entry which is preliminary data.</text>
</comment>
<dbReference type="EMBL" id="WTYM01000054">
    <property type="protein sequence ID" value="MXO60671.1"/>
    <property type="molecule type" value="Genomic_DNA"/>
</dbReference>
<evidence type="ECO:0000313" key="2">
    <source>
        <dbReference type="EMBL" id="MXO60671.1"/>
    </source>
</evidence>
<dbReference type="Pfam" id="PF13577">
    <property type="entry name" value="SnoaL_4"/>
    <property type="match status" value="1"/>
</dbReference>
<reference evidence="2 3" key="1">
    <citation type="submission" date="2019-12" db="EMBL/GenBank/DDBJ databases">
        <title>Genomic-based taxomic classification of the family Erythrobacteraceae.</title>
        <authorList>
            <person name="Xu L."/>
        </authorList>
    </citation>
    <scope>NUCLEOTIDE SEQUENCE [LARGE SCALE GENOMIC DNA]</scope>
    <source>
        <strain evidence="2 3">MCCC 1K01500</strain>
    </source>
</reference>
<dbReference type="Gene3D" id="3.10.450.50">
    <property type="match status" value="1"/>
</dbReference>
<keyword evidence="3" id="KW-1185">Reference proteome</keyword>
<dbReference type="Proteomes" id="UP000433652">
    <property type="component" value="Unassembled WGS sequence"/>
</dbReference>
<dbReference type="InterPro" id="IPR037401">
    <property type="entry name" value="SnoaL-like"/>
</dbReference>
<evidence type="ECO:0000259" key="1">
    <source>
        <dbReference type="Pfam" id="PF13577"/>
    </source>
</evidence>